<dbReference type="AlphaFoldDB" id="A0A437AFL2"/>
<sequence>MPSVVGVESSQIEHRRARLCANVRALSESFSVLAPGQRSVLSLPIDRPTAGSFATPLQPAPNLSSHRFPPTIDTFPKPPAASQVVCLTNRQVLDPRSLATKSVTCRVNRRGEQHYPRGRTPHVLSRDLSSAYHAQLHQDSKSSQLGKTDIRLLPTLSYHPFTQ</sequence>
<protein>
    <submittedName>
        <fullName evidence="1">Uncharacterized protein</fullName>
    </submittedName>
</protein>
<comment type="caution">
    <text evidence="1">The sequence shown here is derived from an EMBL/GenBank/DDBJ whole genome shotgun (WGS) entry which is preliminary data.</text>
</comment>
<dbReference type="VEuPathDB" id="FungiDB:DFL_000810"/>
<keyword evidence="2" id="KW-1185">Reference proteome</keyword>
<organism evidence="1 2">
    <name type="scientific">Arthrobotrys flagrans</name>
    <name type="common">Nematode-trapping fungus</name>
    <name type="synonym">Trichothecium flagrans</name>
    <dbReference type="NCBI Taxonomy" id="97331"/>
    <lineage>
        <taxon>Eukaryota</taxon>
        <taxon>Fungi</taxon>
        <taxon>Dikarya</taxon>
        <taxon>Ascomycota</taxon>
        <taxon>Pezizomycotina</taxon>
        <taxon>Orbiliomycetes</taxon>
        <taxon>Orbiliales</taxon>
        <taxon>Orbiliaceae</taxon>
        <taxon>Arthrobotrys</taxon>
    </lineage>
</organism>
<evidence type="ECO:0000313" key="1">
    <source>
        <dbReference type="EMBL" id="RVD89820.1"/>
    </source>
</evidence>
<dbReference type="GeneID" id="93583121"/>
<gene>
    <name evidence="1" type="ORF">DFL_000810</name>
</gene>
<dbReference type="Proteomes" id="UP000283090">
    <property type="component" value="Unassembled WGS sequence"/>
</dbReference>
<dbReference type="EMBL" id="SAEB01000001">
    <property type="protein sequence ID" value="RVD89820.1"/>
    <property type="molecule type" value="Genomic_DNA"/>
</dbReference>
<dbReference type="RefSeq" id="XP_067495364.1">
    <property type="nucleotide sequence ID" value="XM_067637785.1"/>
</dbReference>
<proteinExistence type="predicted"/>
<accession>A0A437AFL2</accession>
<evidence type="ECO:0000313" key="2">
    <source>
        <dbReference type="Proteomes" id="UP000283090"/>
    </source>
</evidence>
<name>A0A437AFL2_ARTFL</name>
<reference evidence="1 2" key="1">
    <citation type="submission" date="2019-01" db="EMBL/GenBank/DDBJ databases">
        <title>Intercellular communication is required for trap formation in the nematode-trapping fungus Duddingtonia flagrans.</title>
        <authorList>
            <person name="Youssar L."/>
            <person name="Wernet V."/>
            <person name="Hensel N."/>
            <person name="Hildebrandt H.-G."/>
            <person name="Fischer R."/>
        </authorList>
    </citation>
    <scope>NUCLEOTIDE SEQUENCE [LARGE SCALE GENOMIC DNA]</scope>
    <source>
        <strain evidence="1 2">CBS H-5679</strain>
    </source>
</reference>